<gene>
    <name evidence="1" type="ORF">METZ01_LOCUS316786</name>
</gene>
<dbReference type="Gene3D" id="3.40.50.300">
    <property type="entry name" value="P-loop containing nucleotide triphosphate hydrolases"/>
    <property type="match status" value="1"/>
</dbReference>
<protein>
    <recommendedName>
        <fullName evidence="2">Sulfotransferase family protein</fullName>
    </recommendedName>
</protein>
<name>A0A382NW09_9ZZZZ</name>
<dbReference type="AlphaFoldDB" id="A0A382NW09"/>
<sequence length="331" mass="35133">MRDPGVLVLGMHRSGTSAVARLLDGLGLDAGPVEGLIGPTDHNPHGHFEVQALVDLNDRLLAELGGTWVAPPPHEPDRQRKLAGGAFGTEAARLLDDHFGEQLWFWKDPRACLLLPFWLEVLDGQHAALVVVRHPDAVAASLEARDGLPVAYGRQLWSTYLSTLSASLEGVATMTVVYDVLLADAVGCSAAITGWLGVQGHAVLEDSAGAALLIDPAINHHSDLESADSEGDGGTWSRLLDAHGAPFPGDIEAAGPAPPELERELARAFGEALDVCWRLDAELTDRKADVERLLNDVEALGSELESANERAAHLAGVVADREAVVADRKAD</sequence>
<evidence type="ECO:0008006" key="2">
    <source>
        <dbReference type="Google" id="ProtNLM"/>
    </source>
</evidence>
<accession>A0A382NW09</accession>
<dbReference type="SUPFAM" id="SSF52540">
    <property type="entry name" value="P-loop containing nucleoside triphosphate hydrolases"/>
    <property type="match status" value="1"/>
</dbReference>
<dbReference type="InterPro" id="IPR027417">
    <property type="entry name" value="P-loop_NTPase"/>
</dbReference>
<proteinExistence type="predicted"/>
<organism evidence="1">
    <name type="scientific">marine metagenome</name>
    <dbReference type="NCBI Taxonomy" id="408172"/>
    <lineage>
        <taxon>unclassified sequences</taxon>
        <taxon>metagenomes</taxon>
        <taxon>ecological metagenomes</taxon>
    </lineage>
</organism>
<dbReference type="EMBL" id="UINC01102363">
    <property type="protein sequence ID" value="SVC63932.1"/>
    <property type="molecule type" value="Genomic_DNA"/>
</dbReference>
<reference evidence="1" key="1">
    <citation type="submission" date="2018-05" db="EMBL/GenBank/DDBJ databases">
        <authorList>
            <person name="Lanie J.A."/>
            <person name="Ng W.-L."/>
            <person name="Kazmierczak K.M."/>
            <person name="Andrzejewski T.M."/>
            <person name="Davidsen T.M."/>
            <person name="Wayne K.J."/>
            <person name="Tettelin H."/>
            <person name="Glass J.I."/>
            <person name="Rusch D."/>
            <person name="Podicherti R."/>
            <person name="Tsui H.-C.T."/>
            <person name="Winkler M.E."/>
        </authorList>
    </citation>
    <scope>NUCLEOTIDE SEQUENCE</scope>
</reference>
<feature type="non-terminal residue" evidence="1">
    <location>
        <position position="331"/>
    </location>
</feature>
<evidence type="ECO:0000313" key="1">
    <source>
        <dbReference type="EMBL" id="SVC63932.1"/>
    </source>
</evidence>